<dbReference type="InterPro" id="IPR001509">
    <property type="entry name" value="Epimerase_deHydtase"/>
</dbReference>
<evidence type="ECO:0000313" key="2">
    <source>
        <dbReference type="EMBL" id="SVB72332.1"/>
    </source>
</evidence>
<evidence type="ECO:0000259" key="1">
    <source>
        <dbReference type="Pfam" id="PF01370"/>
    </source>
</evidence>
<dbReference type="Pfam" id="PF01370">
    <property type="entry name" value="Epimerase"/>
    <property type="match status" value="1"/>
</dbReference>
<gene>
    <name evidence="2" type="ORF">METZ01_LOCUS225186</name>
</gene>
<organism evidence="2">
    <name type="scientific">marine metagenome</name>
    <dbReference type="NCBI Taxonomy" id="408172"/>
    <lineage>
        <taxon>unclassified sequences</taxon>
        <taxon>metagenomes</taxon>
        <taxon>ecological metagenomes</taxon>
    </lineage>
</organism>
<dbReference type="SUPFAM" id="SSF51735">
    <property type="entry name" value="NAD(P)-binding Rossmann-fold domains"/>
    <property type="match status" value="1"/>
</dbReference>
<dbReference type="Gene3D" id="3.40.50.720">
    <property type="entry name" value="NAD(P)-binding Rossmann-like Domain"/>
    <property type="match status" value="1"/>
</dbReference>
<name>A0A382GBV8_9ZZZZ</name>
<protein>
    <recommendedName>
        <fullName evidence="1">NAD-dependent epimerase/dehydratase domain-containing protein</fullName>
    </recommendedName>
</protein>
<reference evidence="2" key="1">
    <citation type="submission" date="2018-05" db="EMBL/GenBank/DDBJ databases">
        <authorList>
            <person name="Lanie J.A."/>
            <person name="Ng W.-L."/>
            <person name="Kazmierczak K.M."/>
            <person name="Andrzejewski T.M."/>
            <person name="Davidsen T.M."/>
            <person name="Wayne K.J."/>
            <person name="Tettelin H."/>
            <person name="Glass J.I."/>
            <person name="Rusch D."/>
            <person name="Podicherti R."/>
            <person name="Tsui H.-C.T."/>
            <person name="Winkler M.E."/>
        </authorList>
    </citation>
    <scope>NUCLEOTIDE SEQUENCE</scope>
</reference>
<dbReference type="EMBL" id="UINC01054520">
    <property type="protein sequence ID" value="SVB72332.1"/>
    <property type="molecule type" value="Genomic_DNA"/>
</dbReference>
<accession>A0A382GBV8</accession>
<dbReference type="InterPro" id="IPR036291">
    <property type="entry name" value="NAD(P)-bd_dom_sf"/>
</dbReference>
<feature type="domain" description="NAD-dependent epimerase/dehydratase" evidence="1">
    <location>
        <begin position="42"/>
        <end position="206"/>
    </location>
</feature>
<proteinExistence type="predicted"/>
<feature type="non-terminal residue" evidence="2">
    <location>
        <position position="280"/>
    </location>
</feature>
<dbReference type="AlphaFoldDB" id="A0A382GBV8"/>
<sequence>MPDTQIMDDIPVSFMEEDAIEEFMTRPSKALIDDLAELEGDIMILGVGGKMGPTLARLAKRAAPNKTVFGVARFTETGLQQKIENWGIKTVKADLLDTVALNNLPKPKNIVFMAGRKFGSSGSEELTWAANVLCPALVAEAFRDQRVVAFSTACVYPFVPVASGGAKEDLSLDPPGEYAQSCVGRERMFQYFSNKYGTPGCLIRLSYAIDLRYGVLFDVGDAVFRGNEIDVSTGYANVIWQGDANTQILRALRHCGVPSTPLNISGAEAPSIRWVAETFG</sequence>